<evidence type="ECO:0000256" key="6">
    <source>
        <dbReference type="ARBA" id="ARBA00022702"/>
    </source>
</evidence>
<dbReference type="PANTHER" id="PTHR10558">
    <property type="entry name" value="SOMATOSTATIN"/>
    <property type="match status" value="1"/>
</dbReference>
<feature type="signal peptide" evidence="9">
    <location>
        <begin position="1"/>
        <end position="26"/>
    </location>
</feature>
<dbReference type="Pfam" id="PF03002">
    <property type="entry name" value="Somatostatin"/>
    <property type="match status" value="1"/>
</dbReference>
<proteinExistence type="inferred from homology"/>
<comment type="similarity">
    <text evidence="3">Belongs to the somatostatin family.</text>
</comment>
<dbReference type="InterPro" id="IPR004250">
    <property type="entry name" value="Somatostatin"/>
</dbReference>
<keyword evidence="7" id="KW-1015">Disulfide bond</keyword>
<evidence type="ECO:0000256" key="3">
    <source>
        <dbReference type="ARBA" id="ARBA00008327"/>
    </source>
</evidence>
<keyword evidence="4" id="KW-0964">Secreted</keyword>
<dbReference type="GO" id="GO:0005615">
    <property type="term" value="C:extracellular space"/>
    <property type="evidence" value="ECO:0007669"/>
    <property type="project" value="TreeGrafter"/>
</dbReference>
<comment type="caution">
    <text evidence="11">The sequence shown here is derived from an EMBL/GenBank/DDBJ whole genome shotgun (WGS) entry which is preliminary data.</text>
</comment>
<dbReference type="GO" id="GO:0005179">
    <property type="term" value="F:hormone activity"/>
    <property type="evidence" value="ECO:0007669"/>
    <property type="project" value="UniProtKB-KW"/>
</dbReference>
<evidence type="ECO:0000313" key="11">
    <source>
        <dbReference type="EMBL" id="KAG7456984.1"/>
    </source>
</evidence>
<dbReference type="GO" id="GO:0030334">
    <property type="term" value="P:regulation of cell migration"/>
    <property type="evidence" value="ECO:0007669"/>
    <property type="project" value="TreeGrafter"/>
</dbReference>
<comment type="function">
    <text evidence="1">Somatostatin inhibits the release of somatotropin.</text>
</comment>
<evidence type="ECO:0000259" key="10">
    <source>
        <dbReference type="Pfam" id="PF03002"/>
    </source>
</evidence>
<organism evidence="11 12">
    <name type="scientific">Megalops atlanticus</name>
    <name type="common">Tarpon</name>
    <name type="synonym">Clupea gigantea</name>
    <dbReference type="NCBI Taxonomy" id="7932"/>
    <lineage>
        <taxon>Eukaryota</taxon>
        <taxon>Metazoa</taxon>
        <taxon>Chordata</taxon>
        <taxon>Craniata</taxon>
        <taxon>Vertebrata</taxon>
        <taxon>Euteleostomi</taxon>
        <taxon>Actinopterygii</taxon>
        <taxon>Neopterygii</taxon>
        <taxon>Teleostei</taxon>
        <taxon>Elopiformes</taxon>
        <taxon>Megalopidae</taxon>
        <taxon>Megalops</taxon>
    </lineage>
</organism>
<dbReference type="Proteomes" id="UP001046870">
    <property type="component" value="Chromosome 22"/>
</dbReference>
<feature type="region of interest" description="Disordered" evidence="8">
    <location>
        <begin position="166"/>
        <end position="222"/>
    </location>
</feature>
<evidence type="ECO:0000256" key="4">
    <source>
        <dbReference type="ARBA" id="ARBA00022525"/>
    </source>
</evidence>
<protein>
    <recommendedName>
        <fullName evidence="10">Somatostatin/Cortistatin C-terminal domain-containing protein</fullName>
    </recommendedName>
</protein>
<dbReference type="EMBL" id="JAFDVH010000022">
    <property type="protein sequence ID" value="KAG7456984.1"/>
    <property type="molecule type" value="Genomic_DNA"/>
</dbReference>
<keyword evidence="6" id="KW-0372">Hormone</keyword>
<sequence>MHAQNARNAVALLALALTLCSLTATSQPNLRSRRGLQRARAVASAAAAQDGVFKIGCQGAASSSFKSFIGTGSSIEVDVDVIILDWREEMVEELLSQLFQPQGVADDSDVSIGDRTMTQEDEALARDKAVAKKTKVSQDSKMSLGDRGMAEGDKVHLGDRLVIHDSKLSPGDTDMAKESKVSLGDSAMTQEGQVSAGNRDEEAGGEMVPSLDGTSNLPPRERKAGCRNFYWKTFTSC</sequence>
<keyword evidence="12" id="KW-1185">Reference proteome</keyword>
<gene>
    <name evidence="11" type="ORF">MATL_G00241670</name>
</gene>
<accession>A0A9D3T1Q1</accession>
<dbReference type="AlphaFoldDB" id="A0A9D3T1Q1"/>
<evidence type="ECO:0000256" key="2">
    <source>
        <dbReference type="ARBA" id="ARBA00004613"/>
    </source>
</evidence>
<evidence type="ECO:0000313" key="12">
    <source>
        <dbReference type="Proteomes" id="UP001046870"/>
    </source>
</evidence>
<evidence type="ECO:0000256" key="7">
    <source>
        <dbReference type="ARBA" id="ARBA00023157"/>
    </source>
</evidence>
<dbReference type="InterPro" id="IPR018142">
    <property type="entry name" value="Somatostatin/Cortistatin_C"/>
</dbReference>
<evidence type="ECO:0000256" key="9">
    <source>
        <dbReference type="SAM" id="SignalP"/>
    </source>
</evidence>
<feature type="compositionally biased region" description="Polar residues" evidence="8">
    <location>
        <begin position="187"/>
        <end position="196"/>
    </location>
</feature>
<evidence type="ECO:0000256" key="5">
    <source>
        <dbReference type="ARBA" id="ARBA00022685"/>
    </source>
</evidence>
<feature type="domain" description="Somatostatin/Cortistatin C-terminal" evidence="10">
    <location>
        <begin position="220"/>
        <end position="237"/>
    </location>
</feature>
<keyword evidence="5" id="KW-0165">Cleavage on pair of basic residues</keyword>
<evidence type="ECO:0000256" key="1">
    <source>
        <dbReference type="ARBA" id="ARBA00003524"/>
    </source>
</evidence>
<feature type="chain" id="PRO_5038723716" description="Somatostatin/Cortistatin C-terminal domain-containing protein" evidence="9">
    <location>
        <begin position="27"/>
        <end position="237"/>
    </location>
</feature>
<comment type="subcellular location">
    <subcellularLocation>
        <location evidence="2">Secreted</location>
    </subcellularLocation>
</comment>
<keyword evidence="9" id="KW-0732">Signal</keyword>
<evidence type="ECO:0000256" key="8">
    <source>
        <dbReference type="SAM" id="MobiDB-lite"/>
    </source>
</evidence>
<reference evidence="11" key="1">
    <citation type="submission" date="2021-01" db="EMBL/GenBank/DDBJ databases">
        <authorList>
            <person name="Zahm M."/>
            <person name="Roques C."/>
            <person name="Cabau C."/>
            <person name="Klopp C."/>
            <person name="Donnadieu C."/>
            <person name="Jouanno E."/>
            <person name="Lampietro C."/>
            <person name="Louis A."/>
            <person name="Herpin A."/>
            <person name="Echchiki A."/>
            <person name="Berthelot C."/>
            <person name="Parey E."/>
            <person name="Roest-Crollius H."/>
            <person name="Braasch I."/>
            <person name="Postlethwait J."/>
            <person name="Bobe J."/>
            <person name="Montfort J."/>
            <person name="Bouchez O."/>
            <person name="Begum T."/>
            <person name="Mejri S."/>
            <person name="Adams A."/>
            <person name="Chen W.-J."/>
            <person name="Guiguen Y."/>
        </authorList>
    </citation>
    <scope>NUCLEOTIDE SEQUENCE</scope>
    <source>
        <strain evidence="11">YG-15Mar2019-1</strain>
        <tissue evidence="11">Brain</tissue>
    </source>
</reference>
<name>A0A9D3T1Q1_MEGAT</name>
<dbReference type="OrthoDB" id="9950819at2759"/>